<dbReference type="Gene3D" id="3.40.630.30">
    <property type="match status" value="1"/>
</dbReference>
<gene>
    <name evidence="2" type="ordered locus">PEPE_1473</name>
</gene>
<reference evidence="2 3" key="1">
    <citation type="journal article" date="2006" name="Proc. Natl. Acad. Sci. U.S.A.">
        <title>Comparative genomics of the lactic acid bacteria.</title>
        <authorList>
            <person name="Makarova K."/>
            <person name="Slesarev A."/>
            <person name="Wolf Y."/>
            <person name="Sorokin A."/>
            <person name="Mirkin B."/>
            <person name="Koonin E."/>
            <person name="Pavlov A."/>
            <person name="Pavlova N."/>
            <person name="Karamychev V."/>
            <person name="Polouchine N."/>
            <person name="Shakhova V."/>
            <person name="Grigoriev I."/>
            <person name="Lou Y."/>
            <person name="Rohksar D."/>
            <person name="Lucas S."/>
            <person name="Huang K."/>
            <person name="Goodstein D.M."/>
            <person name="Hawkins T."/>
            <person name="Plengvidhya V."/>
            <person name="Welker D."/>
            <person name="Hughes J."/>
            <person name="Goh Y."/>
            <person name="Benson A."/>
            <person name="Baldwin K."/>
            <person name="Lee J.H."/>
            <person name="Diaz-Muniz I."/>
            <person name="Dosti B."/>
            <person name="Smeianov V."/>
            <person name="Wechter W."/>
            <person name="Barabote R."/>
            <person name="Lorca G."/>
            <person name="Altermann E."/>
            <person name="Barrangou R."/>
            <person name="Ganesan B."/>
            <person name="Xie Y."/>
            <person name="Rawsthorne H."/>
            <person name="Tamir D."/>
            <person name="Parker C."/>
            <person name="Breidt F."/>
            <person name="Broadbent J."/>
            <person name="Hutkins R."/>
            <person name="O'Sullivan D."/>
            <person name="Steele J."/>
            <person name="Unlu G."/>
            <person name="Saier M."/>
            <person name="Klaenhammer T."/>
            <person name="Richardson P."/>
            <person name="Kozyavkin S."/>
            <person name="Weimer B."/>
            <person name="Mills D."/>
        </authorList>
    </citation>
    <scope>NUCLEOTIDE SEQUENCE [LARGE SCALE GENOMIC DNA]</scope>
    <source>
        <strain evidence="3">ATCC 25745 / CCUG 21536 / LMG 10740 / 183-1w</strain>
    </source>
</reference>
<accession>Q03E68</accession>
<dbReference type="SUPFAM" id="SSF55729">
    <property type="entry name" value="Acyl-CoA N-acyltransferases (Nat)"/>
    <property type="match status" value="1"/>
</dbReference>
<dbReference type="InterPro" id="IPR006464">
    <property type="entry name" value="AcTrfase_RimI/Ard1"/>
</dbReference>
<evidence type="ECO:0000313" key="3">
    <source>
        <dbReference type="Proteomes" id="UP000000773"/>
    </source>
</evidence>
<dbReference type="CDD" id="cd04301">
    <property type="entry name" value="NAT_SF"/>
    <property type="match status" value="1"/>
</dbReference>
<feature type="domain" description="N-acetyltransferase" evidence="1">
    <location>
        <begin position="45"/>
        <end position="194"/>
    </location>
</feature>
<dbReference type="InterPro" id="IPR016181">
    <property type="entry name" value="Acyl_CoA_acyltransferase"/>
</dbReference>
<dbReference type="Proteomes" id="UP000000773">
    <property type="component" value="Chromosome"/>
</dbReference>
<protein>
    <submittedName>
        <fullName evidence="2">Acetyltransferase</fullName>
    </submittedName>
</protein>
<dbReference type="GO" id="GO:0008999">
    <property type="term" value="F:protein-N-terminal-alanine acetyltransferase activity"/>
    <property type="evidence" value="ECO:0007669"/>
    <property type="project" value="TreeGrafter"/>
</dbReference>
<dbReference type="InterPro" id="IPR000182">
    <property type="entry name" value="GNAT_dom"/>
</dbReference>
<dbReference type="PANTHER" id="PTHR43617">
    <property type="entry name" value="L-AMINO ACID N-ACETYLTRANSFERASE"/>
    <property type="match status" value="1"/>
</dbReference>
<dbReference type="HOGENOM" id="CLU_013985_23_3_9"/>
<name>Q03E68_PEDPA</name>
<organism evidence="2 3">
    <name type="scientific">Pediococcus pentosaceus (strain ATCC 25745 / CCUG 21536 / LMG 10740 / 183-1w)</name>
    <dbReference type="NCBI Taxonomy" id="278197"/>
    <lineage>
        <taxon>Bacteria</taxon>
        <taxon>Bacillati</taxon>
        <taxon>Bacillota</taxon>
        <taxon>Bacilli</taxon>
        <taxon>Lactobacillales</taxon>
        <taxon>Lactobacillaceae</taxon>
        <taxon>Pediococcus</taxon>
    </lineage>
</organism>
<dbReference type="InterPro" id="IPR050276">
    <property type="entry name" value="MshD_Acetyltransferase"/>
</dbReference>
<dbReference type="AlphaFoldDB" id="Q03E68"/>
<evidence type="ECO:0000259" key="1">
    <source>
        <dbReference type="PROSITE" id="PS51186"/>
    </source>
</evidence>
<sequence>MKTKNHMLDKLINWAKYTFFNRTRRLREEAFEIKHHNVVIEGERYFVAQATNTDIPEILTVERAVYDGQTPWDRMAFANELRRKLDRLYLVIRHNDQLLGFIGASFDDRSKMAHITNVAILPEYQNRGIGSFLIESIIKKAQFIEYKSITLEVRKSNITAQALYLKIGFEKTGIKKRYYFGDHEDAIDMTLDLSKWRGGYRGSN</sequence>
<dbReference type="eggNOG" id="COG0456">
    <property type="taxonomic scope" value="Bacteria"/>
</dbReference>
<dbReference type="KEGG" id="ppe:PEPE_1473"/>
<dbReference type="EMBL" id="CP000422">
    <property type="protein sequence ID" value="ABJ68504.1"/>
    <property type="molecule type" value="Genomic_DNA"/>
</dbReference>
<dbReference type="PANTHER" id="PTHR43617:SF20">
    <property type="entry name" value="N-ALPHA-ACETYLTRANSFERASE RIMI"/>
    <property type="match status" value="1"/>
</dbReference>
<dbReference type="STRING" id="278197.PEPE_1473"/>
<dbReference type="NCBIfam" id="TIGR01575">
    <property type="entry name" value="rimI"/>
    <property type="match status" value="1"/>
</dbReference>
<dbReference type="Pfam" id="PF00583">
    <property type="entry name" value="Acetyltransf_1"/>
    <property type="match status" value="1"/>
</dbReference>
<dbReference type="PROSITE" id="PS51186">
    <property type="entry name" value="GNAT"/>
    <property type="match status" value="1"/>
</dbReference>
<proteinExistence type="predicted"/>
<evidence type="ECO:0000313" key="2">
    <source>
        <dbReference type="EMBL" id="ABJ68504.1"/>
    </source>
</evidence>